<evidence type="ECO:0000256" key="2">
    <source>
        <dbReference type="ARBA" id="ARBA00022884"/>
    </source>
</evidence>
<proteinExistence type="inferred from homology"/>
<dbReference type="GO" id="GO:0003677">
    <property type="term" value="F:DNA binding"/>
    <property type="evidence" value="ECO:0007669"/>
    <property type="project" value="UniProtKB-KW"/>
</dbReference>
<evidence type="ECO:0000256" key="3">
    <source>
        <dbReference type="ARBA" id="ARBA00023125"/>
    </source>
</evidence>
<keyword evidence="2 4" id="KW-0694">RNA-binding</keyword>
<dbReference type="GO" id="GO:0034605">
    <property type="term" value="P:cellular response to heat"/>
    <property type="evidence" value="ECO:0007669"/>
    <property type="project" value="InterPro"/>
</dbReference>
<dbReference type="SMART" id="SM00363">
    <property type="entry name" value="S4"/>
    <property type="match status" value="1"/>
</dbReference>
<comment type="similarity">
    <text evidence="1">Belongs to the HSP15 family.</text>
</comment>
<dbReference type="InterPro" id="IPR002942">
    <property type="entry name" value="S4_RNA-bd"/>
</dbReference>
<accession>A0A7D5ZHD2</accession>
<feature type="domain" description="RNA-binding S4" evidence="5">
    <location>
        <begin position="5"/>
        <end position="72"/>
    </location>
</feature>
<dbReference type="GO" id="GO:0043023">
    <property type="term" value="F:ribosomal large subunit binding"/>
    <property type="evidence" value="ECO:0007669"/>
    <property type="project" value="InterPro"/>
</dbReference>
<dbReference type="KEGG" id="cfon:HZU75_16910"/>
<keyword evidence="3" id="KW-0238">DNA-binding</keyword>
<sequence length="131" mass="14981">MQDKIRLDKWLWAARFFKTRAIAVAAIDAGHINLNGERAKPARILKLGDQLKIHAPHGNFEVEVCGLSDQRRTAEIAQALYTESKASQEKRQLDQFAKALQPQFDHPQVKGRPTKKWRRKLTAIDAFGEQH</sequence>
<dbReference type="Gene3D" id="3.10.290.10">
    <property type="entry name" value="RNA-binding S4 domain"/>
    <property type="match status" value="1"/>
</dbReference>
<protein>
    <submittedName>
        <fullName evidence="6">RNA-binding S4 domain-containing protein</fullName>
    </submittedName>
</protein>
<reference evidence="6 7" key="1">
    <citation type="journal article" date="2016" name="Int. J. Syst. Evol. Microbiol.">
        <title>Chitinibacter fontanus sp. nov., isolated from a spring.</title>
        <authorList>
            <person name="Sheu S.Y."/>
            <person name="Li Y.S."/>
            <person name="Young C.C."/>
            <person name="Chen W.M."/>
        </authorList>
    </citation>
    <scope>NUCLEOTIDE SEQUENCE [LARGE SCALE GENOMIC DNA]</scope>
    <source>
        <strain evidence="6 7">STM-7</strain>
    </source>
</reference>
<evidence type="ECO:0000259" key="5">
    <source>
        <dbReference type="SMART" id="SM00363"/>
    </source>
</evidence>
<keyword evidence="7" id="KW-1185">Reference proteome</keyword>
<dbReference type="PROSITE" id="PS50889">
    <property type="entry name" value="S4"/>
    <property type="match status" value="1"/>
</dbReference>
<dbReference type="RefSeq" id="WP_180307133.1">
    <property type="nucleotide sequence ID" value="NZ_CP058952.1"/>
</dbReference>
<dbReference type="Proteomes" id="UP000510822">
    <property type="component" value="Chromosome"/>
</dbReference>
<dbReference type="CDD" id="cd00165">
    <property type="entry name" value="S4"/>
    <property type="match status" value="1"/>
</dbReference>
<dbReference type="EMBL" id="CP058952">
    <property type="protein sequence ID" value="QLI83064.1"/>
    <property type="molecule type" value="Genomic_DNA"/>
</dbReference>
<organism evidence="6 7">
    <name type="scientific">Chitinibacter fontanus</name>
    <dbReference type="NCBI Taxonomy" id="1737446"/>
    <lineage>
        <taxon>Bacteria</taxon>
        <taxon>Pseudomonadati</taxon>
        <taxon>Pseudomonadota</taxon>
        <taxon>Betaproteobacteria</taxon>
        <taxon>Neisseriales</taxon>
        <taxon>Chitinibacteraceae</taxon>
        <taxon>Chitinibacter</taxon>
    </lineage>
</organism>
<evidence type="ECO:0000313" key="6">
    <source>
        <dbReference type="EMBL" id="QLI83064.1"/>
    </source>
</evidence>
<name>A0A7D5ZHD2_9NEIS</name>
<dbReference type="SUPFAM" id="SSF55174">
    <property type="entry name" value="Alpha-L RNA-binding motif"/>
    <property type="match status" value="1"/>
</dbReference>
<dbReference type="PIRSF" id="PIRSF016821">
    <property type="entry name" value="HSP15"/>
    <property type="match status" value="1"/>
</dbReference>
<dbReference type="Pfam" id="PF01479">
    <property type="entry name" value="S4"/>
    <property type="match status" value="1"/>
</dbReference>
<evidence type="ECO:0000256" key="4">
    <source>
        <dbReference type="PROSITE-ProRule" id="PRU00182"/>
    </source>
</evidence>
<dbReference type="InterPro" id="IPR036986">
    <property type="entry name" value="S4_RNA-bd_sf"/>
</dbReference>
<dbReference type="AlphaFoldDB" id="A0A7D5ZHD2"/>
<dbReference type="GO" id="GO:0003727">
    <property type="term" value="F:single-stranded RNA binding"/>
    <property type="evidence" value="ECO:0007669"/>
    <property type="project" value="InterPro"/>
</dbReference>
<evidence type="ECO:0000256" key="1">
    <source>
        <dbReference type="ARBA" id="ARBA00008396"/>
    </source>
</evidence>
<gene>
    <name evidence="6" type="ORF">HZU75_16910</name>
</gene>
<evidence type="ECO:0000313" key="7">
    <source>
        <dbReference type="Proteomes" id="UP000510822"/>
    </source>
</evidence>
<dbReference type="InterPro" id="IPR025708">
    <property type="entry name" value="HSP15"/>
</dbReference>